<dbReference type="KEGG" id="cten:18249428"/>
<keyword evidence="4" id="KW-0547">Nucleotide-binding</keyword>
<name>G3B4F5_CANTC</name>
<dbReference type="GO" id="GO:0004066">
    <property type="term" value="F:asparagine synthase (glutamine-hydrolyzing) activity"/>
    <property type="evidence" value="ECO:0007669"/>
    <property type="project" value="InterPro"/>
</dbReference>
<evidence type="ECO:0000313" key="8">
    <source>
        <dbReference type="Proteomes" id="UP000000707"/>
    </source>
</evidence>
<dbReference type="eggNOG" id="KOG0573">
    <property type="taxonomic scope" value="Eukaryota"/>
</dbReference>
<dbReference type="PANTHER" id="PTHR45937:SF1">
    <property type="entry name" value="ASPARAGINE SYNTHETASE DOMAIN-CONTAINING PROTEIN 1"/>
    <property type="match status" value="1"/>
</dbReference>
<dbReference type="Gene3D" id="3.60.20.10">
    <property type="entry name" value="Glutamine Phosphoribosylpyrophosphate, subunit 1, domain 1"/>
    <property type="match status" value="1"/>
</dbReference>
<dbReference type="GeneID" id="18249428"/>
<gene>
    <name evidence="7" type="ORF">CANTEDRAFT_130203</name>
</gene>
<dbReference type="AlphaFoldDB" id="G3B4F5"/>
<dbReference type="STRING" id="590646.G3B4F5"/>
<dbReference type="InterPro" id="IPR017932">
    <property type="entry name" value="GATase_2_dom"/>
</dbReference>
<dbReference type="InterPro" id="IPR001962">
    <property type="entry name" value="Asn_synthase"/>
</dbReference>
<reference evidence="7 8" key="1">
    <citation type="journal article" date="2011" name="Proc. Natl. Acad. Sci. U.S.A.">
        <title>Comparative genomics of xylose-fermenting fungi for enhanced biofuel production.</title>
        <authorList>
            <person name="Wohlbach D.J."/>
            <person name="Kuo A."/>
            <person name="Sato T.K."/>
            <person name="Potts K.M."/>
            <person name="Salamov A.A."/>
            <person name="LaButti K.M."/>
            <person name="Sun H."/>
            <person name="Clum A."/>
            <person name="Pangilinan J.L."/>
            <person name="Lindquist E.A."/>
            <person name="Lucas S."/>
            <person name="Lapidus A."/>
            <person name="Jin M."/>
            <person name="Gunawan C."/>
            <person name="Balan V."/>
            <person name="Dale B.E."/>
            <person name="Jeffries T.W."/>
            <person name="Zinkel R."/>
            <person name="Barry K.W."/>
            <person name="Grigoriev I.V."/>
            <person name="Gasch A.P."/>
        </authorList>
    </citation>
    <scope>NUCLEOTIDE SEQUENCE [LARGE SCALE GENOMIC DNA]</scope>
    <source>
        <strain evidence="8">ATCC 10573 / BCRC 21748 / CBS 615 / JCM 9827 / NBRC 10315 / NRRL Y-1498 / VKM Y-70</strain>
    </source>
</reference>
<dbReference type="Proteomes" id="UP000000707">
    <property type="component" value="Unassembled WGS sequence"/>
</dbReference>
<evidence type="ECO:0000256" key="5">
    <source>
        <dbReference type="SAM" id="Coils"/>
    </source>
</evidence>
<dbReference type="GO" id="GO:0005524">
    <property type="term" value="F:ATP binding"/>
    <property type="evidence" value="ECO:0007669"/>
    <property type="project" value="UniProtKB-KW"/>
</dbReference>
<keyword evidence="1" id="KW-0028">Amino-acid biosynthesis</keyword>
<dbReference type="RefSeq" id="XP_006686126.1">
    <property type="nucleotide sequence ID" value="XM_006686063.1"/>
</dbReference>
<evidence type="ECO:0000256" key="3">
    <source>
        <dbReference type="ARBA" id="ARBA00022962"/>
    </source>
</evidence>
<dbReference type="CDD" id="cd01991">
    <property type="entry name" value="Asn_synthase_B_C"/>
    <property type="match status" value="1"/>
</dbReference>
<dbReference type="PANTHER" id="PTHR45937">
    <property type="entry name" value="ASPARAGINE SYNTHETASE DOMAIN-CONTAINING PROTEIN 1"/>
    <property type="match status" value="1"/>
</dbReference>
<evidence type="ECO:0000256" key="2">
    <source>
        <dbReference type="ARBA" id="ARBA00022888"/>
    </source>
</evidence>
<dbReference type="InterPro" id="IPR014729">
    <property type="entry name" value="Rossmann-like_a/b/a_fold"/>
</dbReference>
<dbReference type="GO" id="GO:0006529">
    <property type="term" value="P:asparagine biosynthetic process"/>
    <property type="evidence" value="ECO:0007669"/>
    <property type="project" value="UniProtKB-KW"/>
</dbReference>
<feature type="binding site" evidence="4">
    <location>
        <position position="176"/>
    </location>
    <ligand>
        <name>L-glutamine</name>
        <dbReference type="ChEBI" id="CHEBI:58359"/>
    </ligand>
</feature>
<dbReference type="Gene3D" id="3.40.50.620">
    <property type="entry name" value="HUPs"/>
    <property type="match status" value="1"/>
</dbReference>
<feature type="coiled-coil region" evidence="5">
    <location>
        <begin position="51"/>
        <end position="78"/>
    </location>
</feature>
<dbReference type="SUPFAM" id="SSF56235">
    <property type="entry name" value="N-terminal nucleophile aminohydrolases (Ntn hydrolases)"/>
    <property type="match status" value="1"/>
</dbReference>
<keyword evidence="2" id="KW-0061">Asparagine biosynthesis</keyword>
<dbReference type="HOGENOM" id="CLU_012368_2_0_1"/>
<dbReference type="SUPFAM" id="SSF52402">
    <property type="entry name" value="Adenine nucleotide alpha hydrolases-like"/>
    <property type="match status" value="1"/>
</dbReference>
<evidence type="ECO:0000256" key="1">
    <source>
        <dbReference type="ARBA" id="ARBA00022605"/>
    </source>
</evidence>
<proteinExistence type="predicted"/>
<evidence type="ECO:0000259" key="6">
    <source>
        <dbReference type="PROSITE" id="PS51278"/>
    </source>
</evidence>
<feature type="binding site" evidence="4">
    <location>
        <position position="394"/>
    </location>
    <ligand>
        <name>ATP</name>
        <dbReference type="ChEBI" id="CHEBI:30616"/>
    </ligand>
</feature>
<dbReference type="PROSITE" id="PS51278">
    <property type="entry name" value="GATASE_TYPE_2"/>
    <property type="match status" value="1"/>
</dbReference>
<keyword evidence="3" id="KW-0315">Glutamine amidotransferase</keyword>
<dbReference type="EMBL" id="GL996521">
    <property type="protein sequence ID" value="EGV63812.1"/>
    <property type="molecule type" value="Genomic_DNA"/>
</dbReference>
<dbReference type="InterPro" id="IPR051857">
    <property type="entry name" value="Asn_synthetase_domain"/>
</dbReference>
<dbReference type="Pfam" id="PF00733">
    <property type="entry name" value="Asn_synthase"/>
    <property type="match status" value="1"/>
</dbReference>
<keyword evidence="4" id="KW-0067">ATP-binding</keyword>
<sequence length="626" mass="71768">MCGILCLVNTEFQGHPPCLNNQSSVWECQDTVKIRNIFKQDFRLSATDLNKLNNQEKLKQLNNQLIKLGNNVKVDNSEKIDEVFQQIKDITEEEPEDELTFSSSIEEYNHLIPAIAGRGPDYLQYNKFDLGDSNVQLFSSVLSLRQPFISQPVFTDRYVVQFNGELYNSQCEFSNDTEFLLNQIVKHGIKKALVTLSGEFAFCILDKFEQCVFFGRDSIGKRSLCYKQTKDEILISSVPQRLYSECEGNKLYKFSTQSYKLEVSLLTREFEELVPFNILNYNEPTTQVNRIYESLKRSCFIRQETICPLQATEASLAVLFSGGIDCAVIAALLIENFLELKTPVKIDLLTVGFDNPRTGVKASQSPDRQLSFKSWFHLAKKCSGTNVSLRLVQVDVDYKLWLTHKKNVVSLMYPQETEMDLSIAIAFYFASNNIVPCQKLELQNYEVSWSDFISDTNKYVRVEDYISSAKVLFSGLGADELFGGYSRHEAIFSSLKPDDDPSRQYEELNKQLLHDIEIIHKRNLGRDDRVISSWGKELRYPYLDNEFIKLVINSIEPNYKIKLDWAVTKKGKTISKPTRKWILRQLAGTMGLNFVKDELKRAIQFGAKSAKLEIGQAKARGTDELK</sequence>
<organism evidence="8">
    <name type="scientific">Candida tenuis (strain ATCC 10573 / BCRC 21748 / CBS 615 / JCM 9827 / NBRC 10315 / NRRL Y-1498 / VKM Y-70)</name>
    <name type="common">Yeast</name>
    <name type="synonym">Yamadazyma tenuis</name>
    <dbReference type="NCBI Taxonomy" id="590646"/>
    <lineage>
        <taxon>Eukaryota</taxon>
        <taxon>Fungi</taxon>
        <taxon>Dikarya</taxon>
        <taxon>Ascomycota</taxon>
        <taxon>Saccharomycotina</taxon>
        <taxon>Pichiomycetes</taxon>
        <taxon>Debaryomycetaceae</taxon>
        <taxon>Yamadazyma</taxon>
    </lineage>
</organism>
<evidence type="ECO:0000256" key="4">
    <source>
        <dbReference type="PIRSR" id="PIRSR001589-2"/>
    </source>
</evidence>
<feature type="domain" description="Glutamine amidotransferase type-2" evidence="6">
    <location>
        <begin position="2"/>
        <end position="284"/>
    </location>
</feature>
<feature type="binding site" evidence="4">
    <location>
        <position position="319"/>
    </location>
    <ligand>
        <name>ATP</name>
        <dbReference type="ChEBI" id="CHEBI:30616"/>
    </ligand>
</feature>
<dbReference type="OrthoDB" id="10252281at2759"/>
<evidence type="ECO:0000313" key="7">
    <source>
        <dbReference type="EMBL" id="EGV63812.1"/>
    </source>
</evidence>
<feature type="binding site" evidence="4">
    <location>
        <begin position="474"/>
        <end position="475"/>
    </location>
    <ligand>
        <name>ATP</name>
        <dbReference type="ChEBI" id="CHEBI:30616"/>
    </ligand>
</feature>
<protein>
    <recommendedName>
        <fullName evidence="6">Glutamine amidotransferase type-2 domain-containing protein</fullName>
    </recommendedName>
</protein>
<accession>G3B4F5</accession>
<keyword evidence="5" id="KW-0175">Coiled coil</keyword>
<dbReference type="Pfam" id="PF13537">
    <property type="entry name" value="GATase_7"/>
    <property type="match status" value="1"/>
</dbReference>
<dbReference type="InterPro" id="IPR029055">
    <property type="entry name" value="Ntn_hydrolases_N"/>
</dbReference>
<keyword evidence="8" id="KW-1185">Reference proteome</keyword>